<dbReference type="EMBL" id="CAKLBY020000024">
    <property type="protein sequence ID" value="CAK7902295.1"/>
    <property type="molecule type" value="Genomic_DNA"/>
</dbReference>
<protein>
    <submittedName>
        <fullName evidence="2">Uncharacterized protein</fullName>
    </submittedName>
</protein>
<accession>A0AAV1T4B7</accession>
<feature type="compositionally biased region" description="Polar residues" evidence="1">
    <location>
        <begin position="166"/>
        <end position="176"/>
    </location>
</feature>
<evidence type="ECO:0000313" key="2">
    <source>
        <dbReference type="EMBL" id="CAK7902295.1"/>
    </source>
</evidence>
<dbReference type="AlphaFoldDB" id="A0AAV1T4B7"/>
<organism evidence="2 3">
    <name type="scientific">Peronospora matthiolae</name>
    <dbReference type="NCBI Taxonomy" id="2874970"/>
    <lineage>
        <taxon>Eukaryota</taxon>
        <taxon>Sar</taxon>
        <taxon>Stramenopiles</taxon>
        <taxon>Oomycota</taxon>
        <taxon>Peronosporomycetes</taxon>
        <taxon>Peronosporales</taxon>
        <taxon>Peronosporaceae</taxon>
        <taxon>Peronospora</taxon>
    </lineage>
</organism>
<feature type="compositionally biased region" description="Basic and acidic residues" evidence="1">
    <location>
        <begin position="177"/>
        <end position="189"/>
    </location>
</feature>
<comment type="caution">
    <text evidence="2">The sequence shown here is derived from an EMBL/GenBank/DDBJ whole genome shotgun (WGS) entry which is preliminary data.</text>
</comment>
<dbReference type="Proteomes" id="UP001162060">
    <property type="component" value="Unassembled WGS sequence"/>
</dbReference>
<sequence length="196" mass="21953">MVTTFANQRDLVFTPLSLEERQRQTTVQSLATRISGPGATSPEEEASDQTLREMYLELYLAAQSQSKARTDTQARGTPAPPIQGSLIHLLAGETTDKEDNCFCLWVSSTRCFVSMYAWKASVSVFGVFLKPKLRYDNTKLRDRDQLCNRTRYASATTDVAVAGRSVSDNKPNYTTSGEKRPRSRDDWPRLLKTSSA</sequence>
<proteinExistence type="predicted"/>
<evidence type="ECO:0000256" key="1">
    <source>
        <dbReference type="SAM" id="MobiDB-lite"/>
    </source>
</evidence>
<name>A0AAV1T4B7_9STRA</name>
<reference evidence="2" key="1">
    <citation type="submission" date="2024-01" db="EMBL/GenBank/DDBJ databases">
        <authorList>
            <person name="Webb A."/>
        </authorList>
    </citation>
    <scope>NUCLEOTIDE SEQUENCE</scope>
    <source>
        <strain evidence="2">Pm1</strain>
    </source>
</reference>
<feature type="region of interest" description="Disordered" evidence="1">
    <location>
        <begin position="163"/>
        <end position="196"/>
    </location>
</feature>
<evidence type="ECO:0000313" key="3">
    <source>
        <dbReference type="Proteomes" id="UP001162060"/>
    </source>
</evidence>
<gene>
    <name evidence="2" type="ORF">PM001_LOCUS2481</name>
</gene>